<evidence type="ECO:0000313" key="2">
    <source>
        <dbReference type="Proteomes" id="UP000190626"/>
    </source>
</evidence>
<keyword evidence="2" id="KW-1185">Reference proteome</keyword>
<dbReference type="EMBL" id="MBTG01000013">
    <property type="protein sequence ID" value="OPH57146.1"/>
    <property type="molecule type" value="Genomic_DNA"/>
</dbReference>
<accession>A0A1V4HJL1</accession>
<comment type="caution">
    <text evidence="1">The sequence shown here is derived from an EMBL/GenBank/DDBJ whole genome shotgun (WGS) entry which is preliminary data.</text>
</comment>
<organism evidence="1 2">
    <name type="scientific">Paenibacillus ferrarius</name>
    <dbReference type="NCBI Taxonomy" id="1469647"/>
    <lineage>
        <taxon>Bacteria</taxon>
        <taxon>Bacillati</taxon>
        <taxon>Bacillota</taxon>
        <taxon>Bacilli</taxon>
        <taxon>Bacillales</taxon>
        <taxon>Paenibacillaceae</taxon>
        <taxon>Paenibacillus</taxon>
    </lineage>
</organism>
<evidence type="ECO:0000313" key="1">
    <source>
        <dbReference type="EMBL" id="OPH57146.1"/>
    </source>
</evidence>
<name>A0A1V4HJL1_9BACL</name>
<dbReference type="AlphaFoldDB" id="A0A1V4HJL1"/>
<proteinExistence type="predicted"/>
<dbReference type="Proteomes" id="UP000190626">
    <property type="component" value="Unassembled WGS sequence"/>
</dbReference>
<reference evidence="2" key="1">
    <citation type="submission" date="2016-07" db="EMBL/GenBank/DDBJ databases">
        <authorList>
            <person name="Florea S."/>
            <person name="Webb J.S."/>
            <person name="Jaromczyk J."/>
            <person name="Schardl C.L."/>
        </authorList>
    </citation>
    <scope>NUCLEOTIDE SEQUENCE [LARGE SCALE GENOMIC DNA]</scope>
    <source>
        <strain evidence="2">CY1</strain>
    </source>
</reference>
<protein>
    <submittedName>
        <fullName evidence="1">Uncharacterized protein</fullName>
    </submittedName>
</protein>
<gene>
    <name evidence="1" type="ORF">BC351_25075</name>
</gene>
<sequence>MGGFSLPSGIFPAIVHPFRLGNEQKSEKPAIMHPLASFSQFQGGKAEKACTFAGFLCFHTI</sequence>